<proteinExistence type="predicted"/>
<accession>A0ABX1IZV7</accession>
<dbReference type="InterPro" id="IPR012354">
    <property type="entry name" value="Esterase_lipase"/>
</dbReference>
<name>A0ABX1IZV7_9PSEU</name>
<feature type="domain" description="Serine aminopeptidase S33" evidence="1">
    <location>
        <begin position="16"/>
        <end position="230"/>
    </location>
</feature>
<gene>
    <name evidence="2" type="ORF">HFP15_09155</name>
</gene>
<dbReference type="InterPro" id="IPR029058">
    <property type="entry name" value="AB_hydrolase_fold"/>
</dbReference>
<dbReference type="InterPro" id="IPR051044">
    <property type="entry name" value="MAG_DAG_Lipase"/>
</dbReference>
<dbReference type="Gene3D" id="3.40.50.1820">
    <property type="entry name" value="alpha/beta hydrolase"/>
    <property type="match status" value="1"/>
</dbReference>
<dbReference type="PANTHER" id="PTHR11614">
    <property type="entry name" value="PHOSPHOLIPASE-RELATED"/>
    <property type="match status" value="1"/>
</dbReference>
<dbReference type="InterPro" id="IPR022742">
    <property type="entry name" value="Hydrolase_4"/>
</dbReference>
<dbReference type="GO" id="GO:0016787">
    <property type="term" value="F:hydrolase activity"/>
    <property type="evidence" value="ECO:0007669"/>
    <property type="project" value="UniProtKB-KW"/>
</dbReference>
<dbReference type="Pfam" id="PF12146">
    <property type="entry name" value="Hydrolase_4"/>
    <property type="match status" value="1"/>
</dbReference>
<evidence type="ECO:0000313" key="3">
    <source>
        <dbReference type="Proteomes" id="UP000715441"/>
    </source>
</evidence>
<comment type="caution">
    <text evidence="2">The sequence shown here is derived from an EMBL/GenBank/DDBJ whole genome shotgun (WGS) entry which is preliminary data.</text>
</comment>
<keyword evidence="3" id="KW-1185">Reference proteome</keyword>
<evidence type="ECO:0000259" key="1">
    <source>
        <dbReference type="Pfam" id="PF12146"/>
    </source>
</evidence>
<dbReference type="PIRSF" id="PIRSF017388">
    <property type="entry name" value="Esterase_lipase"/>
    <property type="match status" value="1"/>
</dbReference>
<reference evidence="2 3" key="1">
    <citation type="submission" date="2020-04" db="EMBL/GenBank/DDBJ databases">
        <title>Novel species.</title>
        <authorList>
            <person name="Teo W.F.A."/>
            <person name="Lipun K."/>
            <person name="Srisuk N."/>
            <person name="Duangmal K."/>
        </authorList>
    </citation>
    <scope>NUCLEOTIDE SEQUENCE [LARGE SCALE GENOMIC DNA]</scope>
    <source>
        <strain evidence="2 3">K13G38</strain>
    </source>
</reference>
<dbReference type="SUPFAM" id="SSF53474">
    <property type="entry name" value="alpha/beta-Hydrolases"/>
    <property type="match status" value="1"/>
</dbReference>
<dbReference type="Proteomes" id="UP000715441">
    <property type="component" value="Unassembled WGS sequence"/>
</dbReference>
<sequence length="251" mass="27397">MPVLAGAEPFSHTGSVEAGVLLCHGFTGTPQSMRPWGEHLAGHGYTVRCPRLPGHGTTWQECNRTTWPDWYGCVRTELLQLRETCENVFVFGQSMGGTLALRLAEDFGEQVAGLVLVNPSVMTLRKDAKLLPVLSRVLPSVPGIASDIKKPGVTELAYARTPVRAAASLAQLWRLVRADLAKVTQPLLLFHSVVDHVVEPVNARIVLEGVRGEDVTEVVLQDSFHVATLDNDAPTIFERSVEFVAERVGSR</sequence>
<organism evidence="2 3">
    <name type="scientific">Amycolatopsis acididurans</name>
    <dbReference type="NCBI Taxonomy" id="2724524"/>
    <lineage>
        <taxon>Bacteria</taxon>
        <taxon>Bacillati</taxon>
        <taxon>Actinomycetota</taxon>
        <taxon>Actinomycetes</taxon>
        <taxon>Pseudonocardiales</taxon>
        <taxon>Pseudonocardiaceae</taxon>
        <taxon>Amycolatopsis</taxon>
    </lineage>
</organism>
<keyword evidence="2" id="KW-0378">Hydrolase</keyword>
<dbReference type="RefSeq" id="WP_168513588.1">
    <property type="nucleotide sequence ID" value="NZ_JAAXLS010000004.1"/>
</dbReference>
<protein>
    <submittedName>
        <fullName evidence="2">Alpha/beta fold hydrolase</fullName>
    </submittedName>
</protein>
<evidence type="ECO:0000313" key="2">
    <source>
        <dbReference type="EMBL" id="NKQ53048.1"/>
    </source>
</evidence>
<dbReference type="EMBL" id="JAAXLS010000004">
    <property type="protein sequence ID" value="NKQ53048.1"/>
    <property type="molecule type" value="Genomic_DNA"/>
</dbReference>